<organism evidence="2 3">
    <name type="scientific">Caballeronia fortuita</name>
    <dbReference type="NCBI Taxonomy" id="1777138"/>
    <lineage>
        <taxon>Bacteria</taxon>
        <taxon>Pseudomonadati</taxon>
        <taxon>Pseudomonadota</taxon>
        <taxon>Betaproteobacteria</taxon>
        <taxon>Burkholderiales</taxon>
        <taxon>Burkholderiaceae</taxon>
        <taxon>Caballeronia</taxon>
    </lineage>
</organism>
<proteinExistence type="predicted"/>
<dbReference type="RefSeq" id="WP_074168940.1">
    <property type="nucleotide sequence ID" value="NZ_FCNX02000012.1"/>
</dbReference>
<evidence type="ECO:0000256" key="1">
    <source>
        <dbReference type="SAM" id="MobiDB-lite"/>
    </source>
</evidence>
<gene>
    <name evidence="2" type="ORF">AWB77_04572</name>
</gene>
<name>A0A158CX28_9BURK</name>
<accession>A0A158CX28</accession>
<evidence type="ECO:0000313" key="3">
    <source>
        <dbReference type="Proteomes" id="UP000054903"/>
    </source>
</evidence>
<dbReference type="EMBL" id="FCNX02000012">
    <property type="protein sequence ID" value="SAK86137.1"/>
    <property type="molecule type" value="Genomic_DNA"/>
</dbReference>
<dbReference type="OrthoDB" id="8909820at2"/>
<evidence type="ECO:0008006" key="4">
    <source>
        <dbReference type="Google" id="ProtNLM"/>
    </source>
</evidence>
<reference evidence="2" key="1">
    <citation type="submission" date="2016-01" db="EMBL/GenBank/DDBJ databases">
        <authorList>
            <person name="Peeters C."/>
        </authorList>
    </citation>
    <scope>NUCLEOTIDE SEQUENCE</scope>
    <source>
        <strain evidence="2">LMG 29320</strain>
    </source>
</reference>
<sequence length="66" mass="7305">MQSSITEEQIRTVAYRLWEEAGCPEGQADEFWERARQELGVNGPTNNARAIEPAEELDARGSPDGA</sequence>
<dbReference type="Pfam" id="PF11154">
    <property type="entry name" value="DUF2934"/>
    <property type="match status" value="1"/>
</dbReference>
<keyword evidence="3" id="KW-1185">Reference proteome</keyword>
<protein>
    <recommendedName>
        <fullName evidence="4">DUF2934 domain-containing protein</fullName>
    </recommendedName>
</protein>
<feature type="compositionally biased region" description="Basic and acidic residues" evidence="1">
    <location>
        <begin position="57"/>
        <end position="66"/>
    </location>
</feature>
<feature type="region of interest" description="Disordered" evidence="1">
    <location>
        <begin position="41"/>
        <end position="66"/>
    </location>
</feature>
<comment type="caution">
    <text evidence="2">The sequence shown here is derived from an EMBL/GenBank/DDBJ whole genome shotgun (WGS) entry which is preliminary data.</text>
</comment>
<dbReference type="Proteomes" id="UP000054903">
    <property type="component" value="Unassembled WGS sequence"/>
</dbReference>
<evidence type="ECO:0000313" key="2">
    <source>
        <dbReference type="EMBL" id="SAK86137.1"/>
    </source>
</evidence>
<dbReference type="InterPro" id="IPR021327">
    <property type="entry name" value="DUF2934"/>
</dbReference>
<dbReference type="AlphaFoldDB" id="A0A158CX28"/>